<dbReference type="eggNOG" id="ENOG502Z8V9">
    <property type="taxonomic scope" value="Bacteria"/>
</dbReference>
<organism evidence="2 3">
    <name type="scientific">Catenovulum agarivorans DS-2</name>
    <dbReference type="NCBI Taxonomy" id="1328313"/>
    <lineage>
        <taxon>Bacteria</taxon>
        <taxon>Pseudomonadati</taxon>
        <taxon>Pseudomonadota</taxon>
        <taxon>Gammaproteobacteria</taxon>
        <taxon>Alteromonadales</taxon>
        <taxon>Alteromonadaceae</taxon>
        <taxon>Catenovulum</taxon>
    </lineage>
</organism>
<proteinExistence type="predicted"/>
<feature type="signal peptide" evidence="1">
    <location>
        <begin position="1"/>
        <end position="29"/>
    </location>
</feature>
<dbReference type="EMBL" id="ARZY01000006">
    <property type="protein sequence ID" value="EWH11162.1"/>
    <property type="molecule type" value="Genomic_DNA"/>
</dbReference>
<feature type="chain" id="PRO_5004898303" description="TIGR03016 family PEP-CTERM system-associated outer membrane protein" evidence="1">
    <location>
        <begin position="30"/>
        <end position="552"/>
    </location>
</feature>
<protein>
    <recommendedName>
        <fullName evidence="4">TIGR03016 family PEP-CTERM system-associated outer membrane protein</fullName>
    </recommendedName>
</protein>
<keyword evidence="3" id="KW-1185">Reference proteome</keyword>
<keyword evidence="1" id="KW-0732">Signal</keyword>
<evidence type="ECO:0000313" key="3">
    <source>
        <dbReference type="Proteomes" id="UP000019276"/>
    </source>
</evidence>
<dbReference type="RefSeq" id="WP_035013532.1">
    <property type="nucleotide sequence ID" value="NZ_ARZY01000006.1"/>
</dbReference>
<accession>W7QQB4</accession>
<sequence length="552" mass="60131">MLMQTTSKKLVQNICLLLPAALSCSLASAGDITLQPAVAADYYNLSVDFVDEADQPDISESVYKIAPSFSAAYDSKKLRVSSNLVAEKTTHSEQKSHNSSFVSYGVQGQALLIENLLTLDGSINKSFRSASSQIGGFNDSIFGSEELVGVTNSSVGLNLAAANSNMLQLRANVQLQRSKADENIDLADFGSQGISRYDTKSASAGFAVSSQANSRVIWNLSGQATESDRSQTSNYRNSTFAGELTVPVTSELAITTNGSVNKNSIADDQALSDGLTYKQYGAGLRWSFAKQSYLSLLGYRSQSGEQETRSFIGGEFNWVLSSRTQMSLTADRNQFGEQYGFSLTQASRFVRTQMSYSEGVDIQSRNNFISTQVGSFICPDDVLDLSQCYVPEDLNYQPALGEQQVNIFGRDIELVDVVSRFETGQVTIAYDNQRKLKLSAGLNYSERVALEDSAVGGSLNRKSKGYSLSADYAMSSKTSVTLSNSLSRNTYLNSDGVATDRVEDNKMWQIKLTSARSSSLNLTASLSQRESNRLGQAYTDKRLQLGVSYTFN</sequence>
<name>W7QQB4_9ALTE</name>
<dbReference type="Proteomes" id="UP000019276">
    <property type="component" value="Unassembled WGS sequence"/>
</dbReference>
<dbReference type="OrthoDB" id="5750656at2"/>
<dbReference type="STRING" id="1328313.DS2_04875"/>
<reference evidence="2 3" key="1">
    <citation type="journal article" date="2014" name="Genome Announc.">
        <title>Draft Genome Sequence of the Agar-Degrading Bacterium Catenovulum sp. Strain DS-2, Isolated from Intestines of Haliotis diversicolor.</title>
        <authorList>
            <person name="Shan D."/>
            <person name="Li X."/>
            <person name="Gu Z."/>
            <person name="Wei G."/>
            <person name="Gao Z."/>
            <person name="Shao Z."/>
        </authorList>
    </citation>
    <scope>NUCLEOTIDE SEQUENCE [LARGE SCALE GENOMIC DNA]</scope>
    <source>
        <strain evidence="2 3">DS-2</strain>
    </source>
</reference>
<evidence type="ECO:0008006" key="4">
    <source>
        <dbReference type="Google" id="ProtNLM"/>
    </source>
</evidence>
<evidence type="ECO:0000256" key="1">
    <source>
        <dbReference type="SAM" id="SignalP"/>
    </source>
</evidence>
<evidence type="ECO:0000313" key="2">
    <source>
        <dbReference type="EMBL" id="EWH11162.1"/>
    </source>
</evidence>
<gene>
    <name evidence="2" type="ORF">DS2_04875</name>
</gene>
<comment type="caution">
    <text evidence="2">The sequence shown here is derived from an EMBL/GenBank/DDBJ whole genome shotgun (WGS) entry which is preliminary data.</text>
</comment>
<dbReference type="AlphaFoldDB" id="W7QQB4"/>